<evidence type="ECO:0000256" key="4">
    <source>
        <dbReference type="ARBA" id="ARBA00012579"/>
    </source>
</evidence>
<comment type="caution">
    <text evidence="8">Lacks conserved residue(s) required for the propagation of feature annotation.</text>
</comment>
<feature type="binding site" evidence="8">
    <location>
        <begin position="9"/>
        <end position="11"/>
    </location>
    <ligand>
        <name>4-CDP-2-C-methyl-D-erythritol 2-phosphate</name>
        <dbReference type="ChEBI" id="CHEBI:57919"/>
    </ligand>
</feature>
<comment type="subunit">
    <text evidence="8">Homotrimer.</text>
</comment>
<dbReference type="PANTHER" id="PTHR43181">
    <property type="entry name" value="2-C-METHYL-D-ERYTHRITOL 2,4-CYCLODIPHOSPHATE SYNTHASE, CHLOROPLASTIC"/>
    <property type="match status" value="1"/>
</dbReference>
<evidence type="ECO:0000256" key="8">
    <source>
        <dbReference type="HAMAP-Rule" id="MF_00107"/>
    </source>
</evidence>
<dbReference type="Gene3D" id="3.30.1330.50">
    <property type="entry name" value="2-C-methyl-D-erythritol 2,4-cyclodiphosphate synthase"/>
    <property type="match status" value="1"/>
</dbReference>
<evidence type="ECO:0000313" key="11">
    <source>
        <dbReference type="EMBL" id="QNO16648.1"/>
    </source>
</evidence>
<feature type="domain" description="2-C-methyl-D-erythritol 2,4-cyclodiphosphate synthase" evidence="10">
    <location>
        <begin position="2"/>
        <end position="155"/>
    </location>
</feature>
<feature type="binding site" evidence="8">
    <location>
        <begin position="57"/>
        <end position="59"/>
    </location>
    <ligand>
        <name>4-CDP-2-C-methyl-D-erythritol 2-phosphate</name>
        <dbReference type="ChEBI" id="CHEBI:57919"/>
    </ligand>
</feature>
<keyword evidence="12" id="KW-1185">Reference proteome</keyword>
<feature type="binding site" evidence="8">
    <location>
        <begin position="133"/>
        <end position="136"/>
    </location>
    <ligand>
        <name>4-CDP-2-C-methyl-D-erythritol 2-phosphate</name>
        <dbReference type="ChEBI" id="CHEBI:57919"/>
    </ligand>
</feature>
<keyword evidence="6 8" id="KW-0414">Isoprene biosynthesis</keyword>
<reference evidence="11 12" key="1">
    <citation type="submission" date="2020-07" db="EMBL/GenBank/DDBJ databases">
        <title>Alkalicella. sp. LB2 genome.</title>
        <authorList>
            <person name="Postec A."/>
            <person name="Quemeneur M."/>
        </authorList>
    </citation>
    <scope>NUCLEOTIDE SEQUENCE [LARGE SCALE GENOMIC DNA]</scope>
    <source>
        <strain evidence="11 12">LB2</strain>
    </source>
</reference>
<organism evidence="11 12">
    <name type="scientific">Alkalicella caledoniensis</name>
    <dbReference type="NCBI Taxonomy" id="2731377"/>
    <lineage>
        <taxon>Bacteria</taxon>
        <taxon>Bacillati</taxon>
        <taxon>Bacillota</taxon>
        <taxon>Clostridia</taxon>
        <taxon>Eubacteriales</taxon>
        <taxon>Proteinivoracaceae</taxon>
        <taxon>Alkalicella</taxon>
    </lineage>
</organism>
<dbReference type="GO" id="GO:0016114">
    <property type="term" value="P:terpenoid biosynthetic process"/>
    <property type="evidence" value="ECO:0007669"/>
    <property type="project" value="InterPro"/>
</dbReference>
<keyword evidence="7 8" id="KW-0456">Lyase</keyword>
<dbReference type="InterPro" id="IPR020555">
    <property type="entry name" value="MECDP_synthase_CS"/>
</dbReference>
<dbReference type="AlphaFoldDB" id="A0A7G9WD86"/>
<dbReference type="EC" id="4.6.1.12" evidence="4 8"/>
<proteinExistence type="inferred from homology"/>
<dbReference type="GO" id="GO:0019288">
    <property type="term" value="P:isopentenyl diphosphate biosynthetic process, methylerythritol 4-phosphate pathway"/>
    <property type="evidence" value="ECO:0007669"/>
    <property type="project" value="UniProtKB-UniRule"/>
</dbReference>
<dbReference type="InterPro" id="IPR003526">
    <property type="entry name" value="MECDP_synthase"/>
</dbReference>
<dbReference type="HAMAP" id="MF_00107">
    <property type="entry name" value="IspF"/>
    <property type="match status" value="1"/>
</dbReference>
<feature type="binding site" evidence="8">
    <location>
        <begin position="62"/>
        <end position="66"/>
    </location>
    <ligand>
        <name>4-CDP-2-C-methyl-D-erythritol 2-phosphate</name>
        <dbReference type="ChEBI" id="CHEBI:57919"/>
    </ligand>
</feature>
<protein>
    <recommendedName>
        <fullName evidence="4 8">2-C-methyl-D-erythritol 2,4-cyclodiphosphate synthase</fullName>
        <shortName evidence="8">MECDP-synthase</shortName>
        <shortName evidence="8">MECPP-synthase</shortName>
        <shortName evidence="8">MECPS</shortName>
        <ecNumber evidence="4 8">4.6.1.12</ecNumber>
    </recommendedName>
</protein>
<dbReference type="NCBIfam" id="TIGR00151">
    <property type="entry name" value="ispF"/>
    <property type="match status" value="1"/>
</dbReference>
<comment type="pathway">
    <text evidence="2 8">Isoprenoid biosynthesis; isopentenyl diphosphate biosynthesis via DXP pathway; isopentenyl diphosphate from 1-deoxy-D-xylulose 5-phosphate: step 4/6.</text>
</comment>
<dbReference type="GO" id="GO:0008685">
    <property type="term" value="F:2-C-methyl-D-erythritol 2,4-cyclodiphosphate synthase activity"/>
    <property type="evidence" value="ECO:0007669"/>
    <property type="project" value="UniProtKB-UniRule"/>
</dbReference>
<dbReference type="KEGG" id="acae:HYG86_08450"/>
<evidence type="ECO:0000256" key="6">
    <source>
        <dbReference type="ARBA" id="ARBA00023229"/>
    </source>
</evidence>
<dbReference type="PANTHER" id="PTHR43181:SF1">
    <property type="entry name" value="2-C-METHYL-D-ERYTHRITOL 2,4-CYCLODIPHOSPHATE SYNTHASE, CHLOROPLASTIC"/>
    <property type="match status" value="1"/>
</dbReference>
<evidence type="ECO:0000259" key="10">
    <source>
        <dbReference type="Pfam" id="PF02542"/>
    </source>
</evidence>
<evidence type="ECO:0000256" key="7">
    <source>
        <dbReference type="ARBA" id="ARBA00023239"/>
    </source>
</evidence>
<dbReference type="Pfam" id="PF02542">
    <property type="entry name" value="YgbB"/>
    <property type="match status" value="1"/>
</dbReference>
<dbReference type="SUPFAM" id="SSF69765">
    <property type="entry name" value="IpsF-like"/>
    <property type="match status" value="1"/>
</dbReference>
<dbReference type="Proteomes" id="UP000516160">
    <property type="component" value="Chromosome"/>
</dbReference>
<comment type="cofactor">
    <cofactor evidence="8">
        <name>a divalent metal cation</name>
        <dbReference type="ChEBI" id="CHEBI:60240"/>
    </cofactor>
    <text evidence="8">Binds 1 divalent metal cation per subunit.</text>
</comment>
<dbReference type="UniPathway" id="UPA00056">
    <property type="reaction ID" value="UER00095"/>
</dbReference>
<feature type="binding site" evidence="8">
    <location>
        <position position="140"/>
    </location>
    <ligand>
        <name>4-CDP-2-C-methyl-D-erythritol 2-phosphate</name>
        <dbReference type="ChEBI" id="CHEBI:57919"/>
    </ligand>
</feature>
<comment type="catalytic activity">
    <reaction evidence="1 8 9">
        <text>4-CDP-2-C-methyl-D-erythritol 2-phosphate = 2-C-methyl-D-erythritol 2,4-cyclic diphosphate + CMP</text>
        <dbReference type="Rhea" id="RHEA:23864"/>
        <dbReference type="ChEBI" id="CHEBI:57919"/>
        <dbReference type="ChEBI" id="CHEBI:58483"/>
        <dbReference type="ChEBI" id="CHEBI:60377"/>
        <dbReference type="EC" id="4.6.1.12"/>
    </reaction>
</comment>
<feature type="binding site" evidence="8">
    <location>
        <position position="11"/>
    </location>
    <ligand>
        <name>a divalent metal cation</name>
        <dbReference type="ChEBI" id="CHEBI:60240"/>
    </ligand>
</feature>
<dbReference type="FunFam" id="3.30.1330.50:FF:000001">
    <property type="entry name" value="2-C-methyl-D-erythritol 2,4-cyclodiphosphate synthase"/>
    <property type="match status" value="1"/>
</dbReference>
<comment type="similarity">
    <text evidence="3 8 9">Belongs to the IspF family.</text>
</comment>
<dbReference type="RefSeq" id="WP_213169178.1">
    <property type="nucleotide sequence ID" value="NZ_CP058559.1"/>
</dbReference>
<dbReference type="PROSITE" id="PS01350">
    <property type="entry name" value="ISPF"/>
    <property type="match status" value="1"/>
</dbReference>
<dbReference type="CDD" id="cd00554">
    <property type="entry name" value="MECDP_synthase"/>
    <property type="match status" value="1"/>
</dbReference>
<evidence type="ECO:0000256" key="2">
    <source>
        <dbReference type="ARBA" id="ARBA00004709"/>
    </source>
</evidence>
<evidence type="ECO:0000256" key="3">
    <source>
        <dbReference type="ARBA" id="ARBA00008480"/>
    </source>
</evidence>
<comment type="function">
    <text evidence="8">Involved in the biosynthesis of isopentenyl diphosphate (IPP) and dimethylallyl diphosphate (DMAPP), two major building blocks of isoprenoid compounds. Catalyzes the conversion of 4-diphosphocytidyl-2-C-methyl-D-erythritol 2-phosphate (CDP-ME2P) to 2-C-methyl-D-erythritol 2,4-cyclodiphosphate (ME-CPP) with a corresponding release of cytidine 5-monophosphate (CMP).</text>
</comment>
<dbReference type="EMBL" id="CP058559">
    <property type="protein sequence ID" value="QNO16648.1"/>
    <property type="molecule type" value="Genomic_DNA"/>
</dbReference>
<evidence type="ECO:0000313" key="12">
    <source>
        <dbReference type="Proteomes" id="UP000516160"/>
    </source>
</evidence>
<feature type="site" description="Transition state stabilizer" evidence="8">
    <location>
        <position position="35"/>
    </location>
</feature>
<keyword evidence="5 8" id="KW-0479">Metal-binding</keyword>
<feature type="binding site" evidence="8">
    <location>
        <position position="143"/>
    </location>
    <ligand>
        <name>4-CDP-2-C-methyl-D-erythritol 2-phosphate</name>
        <dbReference type="ChEBI" id="CHEBI:57919"/>
    </ligand>
</feature>
<feature type="binding site" evidence="8">
    <location>
        <position position="43"/>
    </location>
    <ligand>
        <name>a divalent metal cation</name>
        <dbReference type="ChEBI" id="CHEBI:60240"/>
    </ligand>
</feature>
<dbReference type="InterPro" id="IPR036571">
    <property type="entry name" value="MECDP_synthase_sf"/>
</dbReference>
<evidence type="ECO:0000256" key="1">
    <source>
        <dbReference type="ARBA" id="ARBA00000200"/>
    </source>
</evidence>
<evidence type="ECO:0000256" key="9">
    <source>
        <dbReference type="RuleBase" id="RU004395"/>
    </source>
</evidence>
<dbReference type="GO" id="GO:0046872">
    <property type="term" value="F:metal ion binding"/>
    <property type="evidence" value="ECO:0007669"/>
    <property type="project" value="UniProtKB-KW"/>
</dbReference>
<feature type="binding site" evidence="8">
    <location>
        <position position="9"/>
    </location>
    <ligand>
        <name>a divalent metal cation</name>
        <dbReference type="ChEBI" id="CHEBI:60240"/>
    </ligand>
</feature>
<feature type="site" description="Transition state stabilizer" evidence="8">
    <location>
        <position position="134"/>
    </location>
</feature>
<feature type="binding site" evidence="8">
    <location>
        <begin position="35"/>
        <end position="36"/>
    </location>
    <ligand>
        <name>4-CDP-2-C-methyl-D-erythritol 2-phosphate</name>
        <dbReference type="ChEBI" id="CHEBI:57919"/>
    </ligand>
</feature>
<gene>
    <name evidence="8" type="primary">ispF</name>
    <name evidence="11" type="ORF">HYG86_08450</name>
</gene>
<evidence type="ECO:0000256" key="5">
    <source>
        <dbReference type="ARBA" id="ARBA00022723"/>
    </source>
</evidence>
<accession>A0A7G9WD86</accession>
<name>A0A7G9WD86_ALKCA</name>
<sequence length="157" mass="17247">MFKIGLGYDVHRLTDNRDLILGGVKLDHHKGLAGHSDADVLLHAIMDSLLGPSGLGDIGQIFPDSDQKYKDISSLKLLKKVKDKLDENNVIITNIDCVIMAERPKIAPYIDKMQKNIASILEIKESDITIKATTTEKLGFVGREEGIAAQAITLIQL</sequence>